<reference evidence="1" key="2">
    <citation type="journal article" date="2015" name="Data Brief">
        <title>Shoot transcriptome of the giant reed, Arundo donax.</title>
        <authorList>
            <person name="Barrero R.A."/>
            <person name="Guerrero F.D."/>
            <person name="Moolhuijzen P."/>
            <person name="Goolsby J.A."/>
            <person name="Tidwell J."/>
            <person name="Bellgard S.E."/>
            <person name="Bellgard M.I."/>
        </authorList>
    </citation>
    <scope>NUCLEOTIDE SEQUENCE</scope>
    <source>
        <tissue evidence="1">Shoot tissue taken approximately 20 cm above the soil surface</tissue>
    </source>
</reference>
<organism evidence="1">
    <name type="scientific">Arundo donax</name>
    <name type="common">Giant reed</name>
    <name type="synonym">Donax arundinaceus</name>
    <dbReference type="NCBI Taxonomy" id="35708"/>
    <lineage>
        <taxon>Eukaryota</taxon>
        <taxon>Viridiplantae</taxon>
        <taxon>Streptophyta</taxon>
        <taxon>Embryophyta</taxon>
        <taxon>Tracheophyta</taxon>
        <taxon>Spermatophyta</taxon>
        <taxon>Magnoliopsida</taxon>
        <taxon>Liliopsida</taxon>
        <taxon>Poales</taxon>
        <taxon>Poaceae</taxon>
        <taxon>PACMAD clade</taxon>
        <taxon>Arundinoideae</taxon>
        <taxon>Arundineae</taxon>
        <taxon>Arundo</taxon>
    </lineage>
</organism>
<reference evidence="1" key="1">
    <citation type="submission" date="2014-09" db="EMBL/GenBank/DDBJ databases">
        <authorList>
            <person name="Magalhaes I.L.F."/>
            <person name="Oliveira U."/>
            <person name="Santos F.R."/>
            <person name="Vidigal T.H.D.A."/>
            <person name="Brescovit A.D."/>
            <person name="Santos A.J."/>
        </authorList>
    </citation>
    <scope>NUCLEOTIDE SEQUENCE</scope>
    <source>
        <tissue evidence="1">Shoot tissue taken approximately 20 cm above the soil surface</tissue>
    </source>
</reference>
<proteinExistence type="predicted"/>
<sequence length="12" mass="1465">MRTLIWSACRNN</sequence>
<evidence type="ECO:0000313" key="1">
    <source>
        <dbReference type="EMBL" id="JAD23287.1"/>
    </source>
</evidence>
<protein>
    <submittedName>
        <fullName evidence="1">Uncharacterized protein</fullName>
    </submittedName>
</protein>
<accession>A0A0A8YL80</accession>
<name>A0A0A8YL80_ARUDO</name>
<dbReference type="EMBL" id="GBRH01274608">
    <property type="protein sequence ID" value="JAD23287.1"/>
    <property type="molecule type" value="Transcribed_RNA"/>
</dbReference>